<evidence type="ECO:0000313" key="3">
    <source>
        <dbReference type="Proteomes" id="UP000499080"/>
    </source>
</evidence>
<accession>A0A4Y2KRM7</accession>
<reference evidence="2 3" key="1">
    <citation type="journal article" date="2019" name="Sci. Rep.">
        <title>Orb-weaving spider Araneus ventricosus genome elucidates the spidroin gene catalogue.</title>
        <authorList>
            <person name="Kono N."/>
            <person name="Nakamura H."/>
            <person name="Ohtoshi R."/>
            <person name="Moran D.A.P."/>
            <person name="Shinohara A."/>
            <person name="Yoshida Y."/>
            <person name="Fujiwara M."/>
            <person name="Mori M."/>
            <person name="Tomita M."/>
            <person name="Arakawa K."/>
        </authorList>
    </citation>
    <scope>NUCLEOTIDE SEQUENCE [LARGE SCALE GENOMIC DNA]</scope>
</reference>
<protein>
    <recommendedName>
        <fullName evidence="1">Endonuclease/exonuclease/phosphatase domain-containing protein</fullName>
    </recommendedName>
</protein>
<dbReference type="SUPFAM" id="SSF56219">
    <property type="entry name" value="DNase I-like"/>
    <property type="match status" value="1"/>
</dbReference>
<gene>
    <name evidence="2" type="ORF">AVEN_52847_1</name>
</gene>
<dbReference type="AlphaFoldDB" id="A0A4Y2KRM7"/>
<dbReference type="InterPro" id="IPR005135">
    <property type="entry name" value="Endo/exonuclease/phosphatase"/>
</dbReference>
<name>A0A4Y2KRM7_ARAVE</name>
<dbReference type="GO" id="GO:0003824">
    <property type="term" value="F:catalytic activity"/>
    <property type="evidence" value="ECO:0007669"/>
    <property type="project" value="InterPro"/>
</dbReference>
<sequence>MESNKKINDLRIFVNKYLPDIILIQETLLRPNRKIFLANYASYYSYRNNPDRTHTGGGTAILIKNNIPHYELTPPTLHYVEASIVVLNFKDKDPITITSIYIPPTTDTSLFTIDLESLIKTSPNQIICGDFNAKHTSWGCLNDCTRGKNLKHFSDLVGLEILAPTTPTRYGNNSASTIDLALVKDFLYPYEIHSIPELSSDHNPVILNFYFKYTLPRSQSIIKTNWKKFTDNLTNSNNLNFIEINTPE</sequence>
<dbReference type="OrthoDB" id="7698997at2759"/>
<keyword evidence="3" id="KW-1185">Reference proteome</keyword>
<dbReference type="PANTHER" id="PTHR33273:SF4">
    <property type="entry name" value="ENDONUCLEASE_EXONUCLEASE_PHOSPHATASE DOMAIN-CONTAINING PROTEIN"/>
    <property type="match status" value="1"/>
</dbReference>
<dbReference type="Gene3D" id="3.60.10.10">
    <property type="entry name" value="Endonuclease/exonuclease/phosphatase"/>
    <property type="match status" value="1"/>
</dbReference>
<dbReference type="PANTHER" id="PTHR33273">
    <property type="entry name" value="DOMAIN-CONTAINING PROTEIN, PUTATIVE-RELATED"/>
    <property type="match status" value="1"/>
</dbReference>
<comment type="caution">
    <text evidence="2">The sequence shown here is derived from an EMBL/GenBank/DDBJ whole genome shotgun (WGS) entry which is preliminary data.</text>
</comment>
<organism evidence="2 3">
    <name type="scientific">Araneus ventricosus</name>
    <name type="common">Orbweaver spider</name>
    <name type="synonym">Epeira ventricosa</name>
    <dbReference type="NCBI Taxonomy" id="182803"/>
    <lineage>
        <taxon>Eukaryota</taxon>
        <taxon>Metazoa</taxon>
        <taxon>Ecdysozoa</taxon>
        <taxon>Arthropoda</taxon>
        <taxon>Chelicerata</taxon>
        <taxon>Arachnida</taxon>
        <taxon>Araneae</taxon>
        <taxon>Araneomorphae</taxon>
        <taxon>Entelegynae</taxon>
        <taxon>Araneoidea</taxon>
        <taxon>Araneidae</taxon>
        <taxon>Araneus</taxon>
    </lineage>
</organism>
<dbReference type="InterPro" id="IPR036691">
    <property type="entry name" value="Endo/exonu/phosph_ase_sf"/>
</dbReference>
<dbReference type="Pfam" id="PF03372">
    <property type="entry name" value="Exo_endo_phos"/>
    <property type="match status" value="1"/>
</dbReference>
<feature type="domain" description="Endonuclease/exonuclease/phosphatase" evidence="1">
    <location>
        <begin position="5"/>
        <end position="202"/>
    </location>
</feature>
<dbReference type="Proteomes" id="UP000499080">
    <property type="component" value="Unassembled WGS sequence"/>
</dbReference>
<evidence type="ECO:0000313" key="2">
    <source>
        <dbReference type="EMBL" id="GBN05234.1"/>
    </source>
</evidence>
<proteinExistence type="predicted"/>
<evidence type="ECO:0000259" key="1">
    <source>
        <dbReference type="Pfam" id="PF03372"/>
    </source>
</evidence>
<dbReference type="EMBL" id="BGPR01115841">
    <property type="protein sequence ID" value="GBN05234.1"/>
    <property type="molecule type" value="Genomic_DNA"/>
</dbReference>